<evidence type="ECO:0000313" key="4">
    <source>
        <dbReference type="Proteomes" id="UP000035904"/>
    </source>
</evidence>
<comment type="caution">
    <text evidence="3">The sequence shown here is derived from an EMBL/GenBank/DDBJ whole genome shotgun (WGS) entry which is preliminary data.</text>
</comment>
<reference evidence="3 4" key="1">
    <citation type="submission" date="2015-05" db="EMBL/GenBank/DDBJ databases">
        <title>Whole genome sequence and identification of bacterial endophytes from Costus igneus.</title>
        <authorList>
            <person name="Lee Y.P."/>
            <person name="Gan H.M."/>
            <person name="Eng W."/>
            <person name="Wheatley M.S."/>
            <person name="Caraballo A."/>
            <person name="Polter S."/>
            <person name="Savka M.A."/>
            <person name="Hudson A.O."/>
        </authorList>
    </citation>
    <scope>NUCLEOTIDE SEQUENCE [LARGE SCALE GENOMIC DNA]</scope>
    <source>
        <strain evidence="3 4">RIT375</strain>
    </source>
</reference>
<dbReference type="PANTHER" id="PTHR31793:SF27">
    <property type="entry name" value="NOVEL THIOESTERASE SUPERFAMILY DOMAIN AND SAPOSIN A-TYPE DOMAIN CONTAINING PROTEIN (0610012H03RIK)"/>
    <property type="match status" value="1"/>
</dbReference>
<gene>
    <name evidence="3" type="ORF">ABW01_05075</name>
</gene>
<dbReference type="PATRIC" id="fig|1392.242.peg.2588"/>
<dbReference type="EMBL" id="LDPG01000002">
    <property type="protein sequence ID" value="KLV20312.1"/>
    <property type="molecule type" value="Genomic_DNA"/>
</dbReference>
<dbReference type="GO" id="GO:0047617">
    <property type="term" value="F:fatty acyl-CoA hydrolase activity"/>
    <property type="evidence" value="ECO:0007669"/>
    <property type="project" value="TreeGrafter"/>
</dbReference>
<dbReference type="Proteomes" id="UP000035904">
    <property type="component" value="Unassembled WGS sequence"/>
</dbReference>
<dbReference type="AlphaFoldDB" id="A0A0J1I2Y5"/>
<dbReference type="PROSITE" id="PS01328">
    <property type="entry name" value="4HBCOA_THIOESTERASE"/>
    <property type="match status" value="1"/>
</dbReference>
<name>A0A0J1I2Y5_BACAN</name>
<comment type="similarity">
    <text evidence="1">Belongs to the 4-hydroxybenzoyl-CoA thioesterase family.</text>
</comment>
<accession>A0A0J1I2Y5</accession>
<dbReference type="PIRSF" id="PIRSF003230">
    <property type="entry name" value="YbgC"/>
    <property type="match status" value="1"/>
</dbReference>
<evidence type="ECO:0000256" key="1">
    <source>
        <dbReference type="ARBA" id="ARBA00005953"/>
    </source>
</evidence>
<dbReference type="InterPro" id="IPR008272">
    <property type="entry name" value="HB-CoA_thioesterase_AS"/>
</dbReference>
<dbReference type="PANTHER" id="PTHR31793">
    <property type="entry name" value="4-HYDROXYBENZOYL-COA THIOESTERASE FAMILY MEMBER"/>
    <property type="match status" value="1"/>
</dbReference>
<keyword evidence="2" id="KW-0378">Hydrolase</keyword>
<proteinExistence type="inferred from homology"/>
<protein>
    <submittedName>
        <fullName evidence="3">Thioesterase</fullName>
    </submittedName>
</protein>
<evidence type="ECO:0000256" key="2">
    <source>
        <dbReference type="ARBA" id="ARBA00022801"/>
    </source>
</evidence>
<dbReference type="Gene3D" id="3.10.129.10">
    <property type="entry name" value="Hotdog Thioesterase"/>
    <property type="match status" value="1"/>
</dbReference>
<dbReference type="InterPro" id="IPR050563">
    <property type="entry name" value="4-hydroxybenzoyl-CoA_TE"/>
</dbReference>
<dbReference type="CDD" id="cd00586">
    <property type="entry name" value="4HBT"/>
    <property type="match status" value="1"/>
</dbReference>
<dbReference type="InterPro" id="IPR029069">
    <property type="entry name" value="HotDog_dom_sf"/>
</dbReference>
<organism evidence="3 4">
    <name type="scientific">Bacillus anthracis</name>
    <name type="common">anthrax bacterium</name>
    <dbReference type="NCBI Taxonomy" id="1392"/>
    <lineage>
        <taxon>Bacteria</taxon>
        <taxon>Bacillati</taxon>
        <taxon>Bacillota</taxon>
        <taxon>Bacilli</taxon>
        <taxon>Bacillales</taxon>
        <taxon>Bacillaceae</taxon>
        <taxon>Bacillus</taxon>
        <taxon>Bacillus cereus group</taxon>
    </lineage>
</organism>
<dbReference type="RefSeq" id="WP_001170968.1">
    <property type="nucleotide sequence ID" value="NZ_JARLCH010000006.1"/>
</dbReference>
<dbReference type="InterPro" id="IPR006684">
    <property type="entry name" value="YbgC/YbaW"/>
</dbReference>
<evidence type="ECO:0000313" key="3">
    <source>
        <dbReference type="EMBL" id="KLV20312.1"/>
    </source>
</evidence>
<dbReference type="Pfam" id="PF13279">
    <property type="entry name" value="4HBT_2"/>
    <property type="match status" value="1"/>
</dbReference>
<sequence length="140" mass="15902">MQKLSILNKRVEHLDTDASGVVHFSRYPSLMETAVLENLDNLKIGMHALESEQLDLVVSEMKIKYLSSAYFLDYLLIDIQINHIGTASFKITGEIYRQEQNGEKTLLSSAEMTYVIVNKCSGAVSRMPSYMKNTLKECYV</sequence>
<dbReference type="SUPFAM" id="SSF54637">
    <property type="entry name" value="Thioesterase/thiol ester dehydrase-isomerase"/>
    <property type="match status" value="1"/>
</dbReference>